<feature type="signal peptide" evidence="1">
    <location>
        <begin position="1"/>
        <end position="17"/>
    </location>
</feature>
<sequence length="130" mass="14989">MGWQLCILARLSIKYSAELYVCCQRSESSKSTKSTTNLRFLGNLKAKVYEGDWKAKNLKQLENKTRTCQSNMDPKVVQDHANTVRSSLDIIRHHGRVQLAYINKKFNERNLFLENIQVWVVTEVALEVGT</sequence>
<keyword evidence="1" id="KW-0732">Signal</keyword>
<protein>
    <submittedName>
        <fullName evidence="2">Uncharacterized protein</fullName>
    </submittedName>
</protein>
<dbReference type="Proteomes" id="UP000276133">
    <property type="component" value="Unassembled WGS sequence"/>
</dbReference>
<comment type="caution">
    <text evidence="2">The sequence shown here is derived from an EMBL/GenBank/DDBJ whole genome shotgun (WGS) entry which is preliminary data.</text>
</comment>
<keyword evidence="3" id="KW-1185">Reference proteome</keyword>
<proteinExistence type="predicted"/>
<organism evidence="2 3">
    <name type="scientific">Brachionus plicatilis</name>
    <name type="common">Marine rotifer</name>
    <name type="synonym">Brachionus muelleri</name>
    <dbReference type="NCBI Taxonomy" id="10195"/>
    <lineage>
        <taxon>Eukaryota</taxon>
        <taxon>Metazoa</taxon>
        <taxon>Spiralia</taxon>
        <taxon>Gnathifera</taxon>
        <taxon>Rotifera</taxon>
        <taxon>Eurotatoria</taxon>
        <taxon>Monogononta</taxon>
        <taxon>Pseudotrocha</taxon>
        <taxon>Ploima</taxon>
        <taxon>Brachionidae</taxon>
        <taxon>Brachionus</taxon>
    </lineage>
</organism>
<dbReference type="OrthoDB" id="8045861at2759"/>
<feature type="non-terminal residue" evidence="2">
    <location>
        <position position="130"/>
    </location>
</feature>
<dbReference type="AlphaFoldDB" id="A0A3M7R4A8"/>
<evidence type="ECO:0000313" key="2">
    <source>
        <dbReference type="EMBL" id="RNA18376.1"/>
    </source>
</evidence>
<evidence type="ECO:0000256" key="1">
    <source>
        <dbReference type="SAM" id="SignalP"/>
    </source>
</evidence>
<reference evidence="2 3" key="1">
    <citation type="journal article" date="2018" name="Sci. Rep.">
        <title>Genomic signatures of local adaptation to the degree of environmental predictability in rotifers.</title>
        <authorList>
            <person name="Franch-Gras L."/>
            <person name="Hahn C."/>
            <person name="Garcia-Roger E.M."/>
            <person name="Carmona M.J."/>
            <person name="Serra M."/>
            <person name="Gomez A."/>
        </authorList>
    </citation>
    <scope>NUCLEOTIDE SEQUENCE [LARGE SCALE GENOMIC DNA]</scope>
    <source>
        <strain evidence="2">HYR1</strain>
    </source>
</reference>
<name>A0A3M7R4A8_BRAPC</name>
<accession>A0A3M7R4A8</accession>
<gene>
    <name evidence="2" type="ORF">BpHYR1_005355</name>
</gene>
<evidence type="ECO:0000313" key="3">
    <source>
        <dbReference type="Proteomes" id="UP000276133"/>
    </source>
</evidence>
<feature type="chain" id="PRO_5017926559" evidence="1">
    <location>
        <begin position="18"/>
        <end position="130"/>
    </location>
</feature>
<dbReference type="EMBL" id="REGN01004252">
    <property type="protein sequence ID" value="RNA18376.1"/>
    <property type="molecule type" value="Genomic_DNA"/>
</dbReference>